<keyword evidence="1" id="KW-0812">Transmembrane</keyword>
<dbReference type="Proteomes" id="UP000789405">
    <property type="component" value="Unassembled WGS sequence"/>
</dbReference>
<keyword evidence="1" id="KW-1133">Transmembrane helix</keyword>
<reference evidence="2" key="1">
    <citation type="submission" date="2021-06" db="EMBL/GenBank/DDBJ databases">
        <authorList>
            <person name="Kallberg Y."/>
            <person name="Tangrot J."/>
            <person name="Rosling A."/>
        </authorList>
    </citation>
    <scope>NUCLEOTIDE SEQUENCE</scope>
    <source>
        <strain evidence="2">MA453B</strain>
    </source>
</reference>
<comment type="caution">
    <text evidence="2">The sequence shown here is derived from an EMBL/GenBank/DDBJ whole genome shotgun (WGS) entry which is preliminary data.</text>
</comment>
<feature type="non-terminal residue" evidence="2">
    <location>
        <position position="70"/>
    </location>
</feature>
<protein>
    <submittedName>
        <fullName evidence="2">25703_t:CDS:1</fullName>
    </submittedName>
</protein>
<sequence>LTGCHHWFGVAIVVVAFSRFVGNDVEVIWWCNWRNDFGGVIYGCCDLLVAIFVNVIFGVGVVNRSRLEDR</sequence>
<keyword evidence="1" id="KW-0472">Membrane</keyword>
<organism evidence="2 3">
    <name type="scientific">Dentiscutata erythropus</name>
    <dbReference type="NCBI Taxonomy" id="1348616"/>
    <lineage>
        <taxon>Eukaryota</taxon>
        <taxon>Fungi</taxon>
        <taxon>Fungi incertae sedis</taxon>
        <taxon>Mucoromycota</taxon>
        <taxon>Glomeromycotina</taxon>
        <taxon>Glomeromycetes</taxon>
        <taxon>Diversisporales</taxon>
        <taxon>Gigasporaceae</taxon>
        <taxon>Dentiscutata</taxon>
    </lineage>
</organism>
<gene>
    <name evidence="2" type="ORF">DERYTH_LOCUS20792</name>
</gene>
<evidence type="ECO:0000313" key="2">
    <source>
        <dbReference type="EMBL" id="CAG8787898.1"/>
    </source>
</evidence>
<feature type="non-terminal residue" evidence="2">
    <location>
        <position position="1"/>
    </location>
</feature>
<keyword evidence="3" id="KW-1185">Reference proteome</keyword>
<accession>A0A9N9P679</accession>
<feature type="transmembrane region" description="Helical" evidence="1">
    <location>
        <begin position="40"/>
        <end position="62"/>
    </location>
</feature>
<evidence type="ECO:0000313" key="3">
    <source>
        <dbReference type="Proteomes" id="UP000789405"/>
    </source>
</evidence>
<dbReference type="EMBL" id="CAJVPY010025208">
    <property type="protein sequence ID" value="CAG8787898.1"/>
    <property type="molecule type" value="Genomic_DNA"/>
</dbReference>
<dbReference type="AlphaFoldDB" id="A0A9N9P679"/>
<name>A0A9N9P679_9GLOM</name>
<proteinExistence type="predicted"/>
<evidence type="ECO:0000256" key="1">
    <source>
        <dbReference type="SAM" id="Phobius"/>
    </source>
</evidence>